<evidence type="ECO:0000313" key="1">
    <source>
        <dbReference type="EMBL" id="KAK9891869.1"/>
    </source>
</evidence>
<gene>
    <name evidence="1" type="ORF">WA026_017355</name>
</gene>
<name>A0AAW1VHT7_9CUCU</name>
<accession>A0AAW1VHT7</accession>
<protein>
    <submittedName>
        <fullName evidence="1">Uncharacterized protein</fullName>
    </submittedName>
</protein>
<evidence type="ECO:0000313" key="2">
    <source>
        <dbReference type="Proteomes" id="UP001431783"/>
    </source>
</evidence>
<comment type="caution">
    <text evidence="1">The sequence shown here is derived from an EMBL/GenBank/DDBJ whole genome shotgun (WGS) entry which is preliminary data.</text>
</comment>
<organism evidence="1 2">
    <name type="scientific">Henosepilachna vigintioctopunctata</name>
    <dbReference type="NCBI Taxonomy" id="420089"/>
    <lineage>
        <taxon>Eukaryota</taxon>
        <taxon>Metazoa</taxon>
        <taxon>Ecdysozoa</taxon>
        <taxon>Arthropoda</taxon>
        <taxon>Hexapoda</taxon>
        <taxon>Insecta</taxon>
        <taxon>Pterygota</taxon>
        <taxon>Neoptera</taxon>
        <taxon>Endopterygota</taxon>
        <taxon>Coleoptera</taxon>
        <taxon>Polyphaga</taxon>
        <taxon>Cucujiformia</taxon>
        <taxon>Coccinelloidea</taxon>
        <taxon>Coccinellidae</taxon>
        <taxon>Epilachninae</taxon>
        <taxon>Epilachnini</taxon>
        <taxon>Henosepilachna</taxon>
    </lineage>
</organism>
<sequence length="139" mass="16273">MWKNLRKMKGVDTRNHIPFLTINNAVIDRNPEIVGSFSLLFNRNPKIKNTPSGYKISKMHAKSIQFINSSNNQLQMDLPVTEIECTDVTPLKIRNLVIPYKFIQTLPEKAKNFKFAMNNKIWTTGEFPRRWSETIFLLF</sequence>
<proteinExistence type="predicted"/>
<reference evidence="1 2" key="1">
    <citation type="submission" date="2023-03" db="EMBL/GenBank/DDBJ databases">
        <title>Genome insight into feeding habits of ladybird beetles.</title>
        <authorList>
            <person name="Li H.-S."/>
            <person name="Huang Y.-H."/>
            <person name="Pang H."/>
        </authorList>
    </citation>
    <scope>NUCLEOTIDE SEQUENCE [LARGE SCALE GENOMIC DNA]</scope>
    <source>
        <strain evidence="1">SYSU_2023b</strain>
        <tissue evidence="1">Whole body</tissue>
    </source>
</reference>
<dbReference type="Proteomes" id="UP001431783">
    <property type="component" value="Unassembled WGS sequence"/>
</dbReference>
<dbReference type="EMBL" id="JARQZJ010000131">
    <property type="protein sequence ID" value="KAK9891869.1"/>
    <property type="molecule type" value="Genomic_DNA"/>
</dbReference>
<keyword evidence="2" id="KW-1185">Reference proteome</keyword>
<dbReference type="AlphaFoldDB" id="A0AAW1VHT7"/>